<dbReference type="GO" id="GO:0016747">
    <property type="term" value="F:acyltransferase activity, transferring groups other than amino-acyl groups"/>
    <property type="evidence" value="ECO:0007669"/>
    <property type="project" value="InterPro"/>
</dbReference>
<dbReference type="AlphaFoldDB" id="A0A9E7AHG7"/>
<evidence type="ECO:0000259" key="1">
    <source>
        <dbReference type="PROSITE" id="PS51186"/>
    </source>
</evidence>
<feature type="domain" description="N-acetyltransferase" evidence="1">
    <location>
        <begin position="3"/>
        <end position="165"/>
    </location>
</feature>
<dbReference type="PROSITE" id="PS51186">
    <property type="entry name" value="GNAT"/>
    <property type="match status" value="1"/>
</dbReference>
<dbReference type="InterPro" id="IPR016181">
    <property type="entry name" value="Acyl_CoA_acyltransferase"/>
</dbReference>
<evidence type="ECO:0000313" key="3">
    <source>
        <dbReference type="Proteomes" id="UP000830236"/>
    </source>
</evidence>
<gene>
    <name evidence="2" type="ORF">M3I41_04455</name>
</gene>
<reference evidence="2" key="1">
    <citation type="submission" date="2022-05" db="EMBL/GenBank/DDBJ databases">
        <title>Using nanopore sequencing to obtain complete genomes from saliva samples.</title>
        <authorList>
            <person name="Baker J.L."/>
        </authorList>
    </citation>
    <scope>NUCLEOTIDE SEQUENCE</scope>
    <source>
        <strain evidence="2">JCVI-JB-Ag32</strain>
    </source>
</reference>
<accession>A0A9E7AHG7</accession>
<proteinExistence type="predicted"/>
<dbReference type="Proteomes" id="UP000830236">
    <property type="component" value="Chromosome"/>
</dbReference>
<dbReference type="KEGG" id="agh:M3I41_04455"/>
<dbReference type="SUPFAM" id="SSF55729">
    <property type="entry name" value="Acyl-CoA N-acyltransferases (Nat)"/>
    <property type="match status" value="1"/>
</dbReference>
<dbReference type="Gene3D" id="3.40.630.30">
    <property type="match status" value="1"/>
</dbReference>
<sequence length="194" mass="21910">MTSQLKPVRVPFWGPLTAQVHGIYRRAFPPNEQIPLAFLHVSSLRLNAQFLAWIDPKQPTSVDGVARVVAMTYSQRAYGLLYLAFLAVNDQLRSAGYGSRVLNAICEHNRDLPIFLEIEPVDEPGAPNPHQRQRRLRFYEKNGFELTNMLTEESGDTYRVLRRGAQAAKVNPKQLQRALNSMGLGVVRSHVTTD</sequence>
<protein>
    <submittedName>
        <fullName evidence="2">GNAT family N-acetyltransferase</fullName>
    </submittedName>
</protein>
<organism evidence="2 3">
    <name type="scientific">Actinomyces graevenitzii</name>
    <dbReference type="NCBI Taxonomy" id="55565"/>
    <lineage>
        <taxon>Bacteria</taxon>
        <taxon>Bacillati</taxon>
        <taxon>Actinomycetota</taxon>
        <taxon>Actinomycetes</taxon>
        <taxon>Actinomycetales</taxon>
        <taxon>Actinomycetaceae</taxon>
        <taxon>Actinomyces</taxon>
    </lineage>
</organism>
<evidence type="ECO:0000313" key="2">
    <source>
        <dbReference type="EMBL" id="UQF80515.1"/>
    </source>
</evidence>
<dbReference type="InterPro" id="IPR000182">
    <property type="entry name" value="GNAT_dom"/>
</dbReference>
<dbReference type="EMBL" id="CP097095">
    <property type="protein sequence ID" value="UQF80515.1"/>
    <property type="molecule type" value="Genomic_DNA"/>
</dbReference>
<name>A0A9E7AHG7_9ACTO</name>